<gene>
    <name evidence="1" type="ORF">HMPREF7215_2804</name>
</gene>
<proteinExistence type="predicted"/>
<organism evidence="1 2">
    <name type="scientific">Pyramidobacter piscolens W5455</name>
    <dbReference type="NCBI Taxonomy" id="352165"/>
    <lineage>
        <taxon>Bacteria</taxon>
        <taxon>Thermotogati</taxon>
        <taxon>Synergistota</taxon>
        <taxon>Synergistia</taxon>
        <taxon>Synergistales</taxon>
        <taxon>Dethiosulfovibrionaceae</taxon>
        <taxon>Pyramidobacter</taxon>
    </lineage>
</organism>
<dbReference type="EMBL" id="ADFP01000031">
    <property type="protein sequence ID" value="EFB91543.1"/>
    <property type="molecule type" value="Genomic_DNA"/>
</dbReference>
<sequence length="42" mass="4912">MTEKQKRSRFPKGERLFLWSSERSWETMPAVTRKGDVCTGHG</sequence>
<protein>
    <submittedName>
        <fullName evidence="1">Uncharacterized protein</fullName>
    </submittedName>
</protein>
<comment type="caution">
    <text evidence="1">The sequence shown here is derived from an EMBL/GenBank/DDBJ whole genome shotgun (WGS) entry which is preliminary data.</text>
</comment>
<accession>A0ABM9ZXA6</accession>
<keyword evidence="2" id="KW-1185">Reference proteome</keyword>
<name>A0ABM9ZXA6_9BACT</name>
<evidence type="ECO:0000313" key="2">
    <source>
        <dbReference type="Proteomes" id="UP000006462"/>
    </source>
</evidence>
<evidence type="ECO:0000313" key="1">
    <source>
        <dbReference type="EMBL" id="EFB91543.1"/>
    </source>
</evidence>
<reference evidence="1 2" key="1">
    <citation type="submission" date="2009-12" db="EMBL/GenBank/DDBJ databases">
        <authorList>
            <person name="Shrivastava S."/>
            <person name="Madupu R."/>
            <person name="Durkin A.S."/>
            <person name="Torralba M."/>
            <person name="Methe B."/>
            <person name="Sutton G.G."/>
            <person name="Strausberg R.L."/>
            <person name="Nelson K.E."/>
        </authorList>
    </citation>
    <scope>NUCLEOTIDE SEQUENCE [LARGE SCALE GENOMIC DNA]</scope>
    <source>
        <strain evidence="1 2">W5455</strain>
    </source>
</reference>
<dbReference type="Proteomes" id="UP000006462">
    <property type="component" value="Unassembled WGS sequence"/>
</dbReference>